<evidence type="ECO:0000313" key="1">
    <source>
        <dbReference type="EMBL" id="CAB4145513.1"/>
    </source>
</evidence>
<dbReference type="EMBL" id="LR796444">
    <property type="protein sequence ID" value="CAB4145513.1"/>
    <property type="molecule type" value="Genomic_DNA"/>
</dbReference>
<gene>
    <name evidence="2" type="ORF">UFOVP1048_11</name>
    <name evidence="3" type="ORF">UFOVP1658_7</name>
    <name evidence="1" type="ORF">UFOVP488_14</name>
</gene>
<organism evidence="3">
    <name type="scientific">uncultured Caudovirales phage</name>
    <dbReference type="NCBI Taxonomy" id="2100421"/>
    <lineage>
        <taxon>Viruses</taxon>
        <taxon>Duplodnaviria</taxon>
        <taxon>Heunggongvirae</taxon>
        <taxon>Uroviricota</taxon>
        <taxon>Caudoviricetes</taxon>
        <taxon>Peduoviridae</taxon>
        <taxon>Maltschvirus</taxon>
        <taxon>Maltschvirus maltsch</taxon>
    </lineage>
</organism>
<accession>A0A6J5T519</accession>
<reference evidence="3" key="1">
    <citation type="submission" date="2020-05" db="EMBL/GenBank/DDBJ databases">
        <authorList>
            <person name="Chiriac C."/>
            <person name="Salcher M."/>
            <person name="Ghai R."/>
            <person name="Kavagutti S V."/>
        </authorList>
    </citation>
    <scope>NUCLEOTIDE SEQUENCE</scope>
</reference>
<protein>
    <submittedName>
        <fullName evidence="3">Uncharacterized protein</fullName>
    </submittedName>
</protein>
<name>A0A6J5T519_9CAUD</name>
<evidence type="ECO:0000313" key="2">
    <source>
        <dbReference type="EMBL" id="CAB4180003.1"/>
    </source>
</evidence>
<sequence>MATTTYLSNLSALTVNSVSLVDQCTGIVFTQLREALDKTTLADTGRTYTGGLYNNECTMTLFQSYAAGETYVTLAALVGEETTVVATVVEGAVTKIFTLSGCYLESMPVINGALGELSTVDLTFTGGALSVS</sequence>
<proteinExistence type="predicted"/>
<dbReference type="EMBL" id="LR797002">
    <property type="protein sequence ID" value="CAB4180003.1"/>
    <property type="molecule type" value="Genomic_DNA"/>
</dbReference>
<evidence type="ECO:0000313" key="3">
    <source>
        <dbReference type="EMBL" id="CAB4221934.1"/>
    </source>
</evidence>
<dbReference type="EMBL" id="LR797512">
    <property type="protein sequence ID" value="CAB4221934.1"/>
    <property type="molecule type" value="Genomic_DNA"/>
</dbReference>